<accession>A0A5C6DV02</accession>
<protein>
    <submittedName>
        <fullName evidence="3">Uncharacterized protein</fullName>
    </submittedName>
</protein>
<keyword evidence="2" id="KW-0732">Signal</keyword>
<feature type="region of interest" description="Disordered" evidence="1">
    <location>
        <begin position="165"/>
        <end position="197"/>
    </location>
</feature>
<feature type="chain" id="PRO_5022977224" evidence="2">
    <location>
        <begin position="20"/>
        <end position="197"/>
    </location>
</feature>
<dbReference type="Proteomes" id="UP000319143">
    <property type="component" value="Unassembled WGS sequence"/>
</dbReference>
<name>A0A5C6DV02_9BACT</name>
<sequence precursor="true">MRILLILTFAFTVSAAVLADDTIPFDGWVFPGAKLKEQSTTPITRTSADKKPVQSVESGLGQYLTEKPFHEVVAFYVRKSGLRPPNWSILGREYPGTDVHIPAHFSHTNFYREEPSITVLHYIREDVATAQVLVTDHPQLGFITVSITRGRNDDQTVIQLIQHSSKRIHRRNEQSDQNTQESSAAAVLNSEFTTRTP</sequence>
<dbReference type="OrthoDB" id="283661at2"/>
<dbReference type="AlphaFoldDB" id="A0A5C6DV02"/>
<dbReference type="EMBL" id="SJPV01000004">
    <property type="protein sequence ID" value="TWU38599.1"/>
    <property type="molecule type" value="Genomic_DNA"/>
</dbReference>
<evidence type="ECO:0000256" key="2">
    <source>
        <dbReference type="SAM" id="SignalP"/>
    </source>
</evidence>
<evidence type="ECO:0000313" key="3">
    <source>
        <dbReference type="EMBL" id="TWU38599.1"/>
    </source>
</evidence>
<feature type="signal peptide" evidence="2">
    <location>
        <begin position="1"/>
        <end position="19"/>
    </location>
</feature>
<gene>
    <name evidence="3" type="ORF">Poly41_30760</name>
</gene>
<evidence type="ECO:0000313" key="4">
    <source>
        <dbReference type="Proteomes" id="UP000319143"/>
    </source>
</evidence>
<keyword evidence="4" id="KW-1185">Reference proteome</keyword>
<dbReference type="RefSeq" id="WP_146527007.1">
    <property type="nucleotide sequence ID" value="NZ_SJPV01000004.1"/>
</dbReference>
<comment type="caution">
    <text evidence="3">The sequence shown here is derived from an EMBL/GenBank/DDBJ whole genome shotgun (WGS) entry which is preliminary data.</text>
</comment>
<reference evidence="3 4" key="1">
    <citation type="submission" date="2019-02" db="EMBL/GenBank/DDBJ databases">
        <title>Deep-cultivation of Planctomycetes and their phenomic and genomic characterization uncovers novel biology.</title>
        <authorList>
            <person name="Wiegand S."/>
            <person name="Jogler M."/>
            <person name="Boedeker C."/>
            <person name="Pinto D."/>
            <person name="Vollmers J."/>
            <person name="Rivas-Marin E."/>
            <person name="Kohn T."/>
            <person name="Peeters S.H."/>
            <person name="Heuer A."/>
            <person name="Rast P."/>
            <person name="Oberbeckmann S."/>
            <person name="Bunk B."/>
            <person name="Jeske O."/>
            <person name="Meyerdierks A."/>
            <person name="Storesund J.E."/>
            <person name="Kallscheuer N."/>
            <person name="Luecker S."/>
            <person name="Lage O.M."/>
            <person name="Pohl T."/>
            <person name="Merkel B.J."/>
            <person name="Hornburger P."/>
            <person name="Mueller R.-W."/>
            <person name="Bruemmer F."/>
            <person name="Labrenz M."/>
            <person name="Spormann A.M."/>
            <person name="Op Den Camp H."/>
            <person name="Overmann J."/>
            <person name="Amann R."/>
            <person name="Jetten M.S.M."/>
            <person name="Mascher T."/>
            <person name="Medema M.H."/>
            <person name="Devos D.P."/>
            <person name="Kaster A.-K."/>
            <person name="Ovreas L."/>
            <person name="Rohde M."/>
            <person name="Galperin M.Y."/>
            <person name="Jogler C."/>
        </authorList>
    </citation>
    <scope>NUCLEOTIDE SEQUENCE [LARGE SCALE GENOMIC DNA]</scope>
    <source>
        <strain evidence="3 4">Poly41</strain>
    </source>
</reference>
<proteinExistence type="predicted"/>
<organism evidence="3 4">
    <name type="scientific">Novipirellula artificiosorum</name>
    <dbReference type="NCBI Taxonomy" id="2528016"/>
    <lineage>
        <taxon>Bacteria</taxon>
        <taxon>Pseudomonadati</taxon>
        <taxon>Planctomycetota</taxon>
        <taxon>Planctomycetia</taxon>
        <taxon>Pirellulales</taxon>
        <taxon>Pirellulaceae</taxon>
        <taxon>Novipirellula</taxon>
    </lineage>
</organism>
<evidence type="ECO:0000256" key="1">
    <source>
        <dbReference type="SAM" id="MobiDB-lite"/>
    </source>
</evidence>